<proteinExistence type="predicted"/>
<protein>
    <submittedName>
        <fullName evidence="2">Uncharacterized protein</fullName>
    </submittedName>
</protein>
<name>A0A922IFA6_DERFA</name>
<evidence type="ECO:0000313" key="2">
    <source>
        <dbReference type="EMBL" id="KAH9528254.1"/>
    </source>
</evidence>
<sequence>MGKSSKRYFSSSSSSSSHHYRRSRSKSPDTNRYDRSSSHVKSSSHSSSSTRSLSSSFDTNKHASEKLKKTIKDQIRESKTETTTTNKVFIPIEEQIKMMNKIDEINYDPFKPKQFISNRSENSKTCQSSSSLNLNINLSDIPLPRDMNSWRENPRILLAPKLLEGTKESRQQKWQDNLLYYGKKLLLEKRKNEINTCT</sequence>
<organism evidence="2 3">
    <name type="scientific">Dermatophagoides farinae</name>
    <name type="common">American house dust mite</name>
    <dbReference type="NCBI Taxonomy" id="6954"/>
    <lineage>
        <taxon>Eukaryota</taxon>
        <taxon>Metazoa</taxon>
        <taxon>Ecdysozoa</taxon>
        <taxon>Arthropoda</taxon>
        <taxon>Chelicerata</taxon>
        <taxon>Arachnida</taxon>
        <taxon>Acari</taxon>
        <taxon>Acariformes</taxon>
        <taxon>Sarcoptiformes</taxon>
        <taxon>Astigmata</taxon>
        <taxon>Psoroptidia</taxon>
        <taxon>Analgoidea</taxon>
        <taxon>Pyroglyphidae</taxon>
        <taxon>Dermatophagoidinae</taxon>
        <taxon>Dermatophagoides</taxon>
    </lineage>
</organism>
<evidence type="ECO:0000256" key="1">
    <source>
        <dbReference type="SAM" id="MobiDB-lite"/>
    </source>
</evidence>
<evidence type="ECO:0000313" key="3">
    <source>
        <dbReference type="Proteomes" id="UP000790347"/>
    </source>
</evidence>
<dbReference type="Proteomes" id="UP000790347">
    <property type="component" value="Unassembled WGS sequence"/>
</dbReference>
<reference evidence="2" key="2">
    <citation type="journal article" date="2022" name="Res Sq">
        <title>Comparative Genomics Reveals Insights into the Divergent Evolution of Astigmatic Mites and Household Pest Adaptations.</title>
        <authorList>
            <person name="Xiong Q."/>
            <person name="Wan A.T.-Y."/>
            <person name="Liu X.-Y."/>
            <person name="Fung C.S.-H."/>
            <person name="Xiao X."/>
            <person name="Malainual N."/>
            <person name="Hou J."/>
            <person name="Wang L."/>
            <person name="Wang M."/>
            <person name="Yang K."/>
            <person name="Cui Y."/>
            <person name="Leung E."/>
            <person name="Nong W."/>
            <person name="Shin S.-K."/>
            <person name="Au S."/>
            <person name="Jeong K.Y."/>
            <person name="Chew F.T."/>
            <person name="Hui J."/>
            <person name="Leung T.F."/>
            <person name="Tungtrongchitr A."/>
            <person name="Zhong N."/>
            <person name="Liu Z."/>
            <person name="Tsui S."/>
        </authorList>
    </citation>
    <scope>NUCLEOTIDE SEQUENCE</scope>
    <source>
        <strain evidence="2">Derf</strain>
        <tissue evidence="2">Whole organism</tissue>
    </source>
</reference>
<reference evidence="2" key="1">
    <citation type="submission" date="2013-05" db="EMBL/GenBank/DDBJ databases">
        <authorList>
            <person name="Yim A.K.Y."/>
            <person name="Chan T.F."/>
            <person name="Ji K.M."/>
            <person name="Liu X.Y."/>
            <person name="Zhou J.W."/>
            <person name="Li R.Q."/>
            <person name="Yang K.Y."/>
            <person name="Li J."/>
            <person name="Li M."/>
            <person name="Law P.T.W."/>
            <person name="Wu Y.L."/>
            <person name="Cai Z.L."/>
            <person name="Qin H."/>
            <person name="Bao Y."/>
            <person name="Leung R.K.K."/>
            <person name="Ng P.K.S."/>
            <person name="Zou J."/>
            <person name="Zhong X.J."/>
            <person name="Ran P.X."/>
            <person name="Zhong N.S."/>
            <person name="Liu Z.G."/>
            <person name="Tsui S.K.W."/>
        </authorList>
    </citation>
    <scope>NUCLEOTIDE SEQUENCE</scope>
    <source>
        <strain evidence="2">Derf</strain>
        <tissue evidence="2">Whole organism</tissue>
    </source>
</reference>
<dbReference type="OrthoDB" id="6512257at2759"/>
<feature type="region of interest" description="Disordered" evidence="1">
    <location>
        <begin position="1"/>
        <end position="65"/>
    </location>
</feature>
<comment type="caution">
    <text evidence="2">The sequence shown here is derived from an EMBL/GenBank/DDBJ whole genome shotgun (WGS) entry which is preliminary data.</text>
</comment>
<feature type="compositionally biased region" description="Low complexity" evidence="1">
    <location>
        <begin position="7"/>
        <end position="17"/>
    </location>
</feature>
<gene>
    <name evidence="2" type="ORF">DERF_002211</name>
</gene>
<dbReference type="AlphaFoldDB" id="A0A922IFA6"/>
<accession>A0A922IFA6</accession>
<dbReference type="EMBL" id="ASGP02000001">
    <property type="protein sequence ID" value="KAH9528254.1"/>
    <property type="molecule type" value="Genomic_DNA"/>
</dbReference>
<feature type="compositionally biased region" description="Low complexity" evidence="1">
    <location>
        <begin position="39"/>
        <end position="56"/>
    </location>
</feature>
<keyword evidence="3" id="KW-1185">Reference proteome</keyword>
<feature type="compositionally biased region" description="Basic and acidic residues" evidence="1">
    <location>
        <begin position="26"/>
        <end position="37"/>
    </location>
</feature>